<gene>
    <name evidence="1" type="ORF">ACK2TP_13675</name>
</gene>
<dbReference type="Proteomes" id="UP001634747">
    <property type="component" value="Unassembled WGS sequence"/>
</dbReference>
<evidence type="ECO:0000313" key="1">
    <source>
        <dbReference type="EMBL" id="MFN2976814.1"/>
    </source>
</evidence>
<dbReference type="RefSeq" id="WP_263414999.1">
    <property type="nucleotide sequence ID" value="NZ_BAABBH010000001.1"/>
</dbReference>
<comment type="caution">
    <text evidence="1">The sequence shown here is derived from an EMBL/GenBank/DDBJ whole genome shotgun (WGS) entry which is preliminary data.</text>
</comment>
<protein>
    <submittedName>
        <fullName evidence="1">Uncharacterized protein</fullName>
    </submittedName>
</protein>
<dbReference type="EMBL" id="JBJYXY010000001">
    <property type="protein sequence ID" value="MFN2976814.1"/>
    <property type="molecule type" value="Genomic_DNA"/>
</dbReference>
<sequence length="148" mass="15917">MPIFPPITLYVKNFLTLLNALPGASGDAAHAPQLRLRAVSPRSGDDLLPGLLDAIDRACGWVLSRQMISATSVQLQVETQGRALVDLYASFLGQGLELSRESHLLLAERCSCAHLHRAARRSIVSLSLEVSLPADLAVGGEWVRPVLA</sequence>
<name>A0ABW9KM31_9BACT</name>
<keyword evidence="2" id="KW-1185">Reference proteome</keyword>
<reference evidence="1 2" key="1">
    <citation type="submission" date="2024-12" db="EMBL/GenBank/DDBJ databases">
        <authorList>
            <person name="Lee Y."/>
        </authorList>
    </citation>
    <scope>NUCLEOTIDE SEQUENCE [LARGE SCALE GENOMIC DNA]</scope>
    <source>
        <strain evidence="1 2">03SUJ4</strain>
    </source>
</reference>
<accession>A0ABW9KM31</accession>
<organism evidence="1 2">
    <name type="scientific">Terriglobus aquaticus</name>
    <dbReference type="NCBI Taxonomy" id="940139"/>
    <lineage>
        <taxon>Bacteria</taxon>
        <taxon>Pseudomonadati</taxon>
        <taxon>Acidobacteriota</taxon>
        <taxon>Terriglobia</taxon>
        <taxon>Terriglobales</taxon>
        <taxon>Acidobacteriaceae</taxon>
        <taxon>Terriglobus</taxon>
    </lineage>
</organism>
<proteinExistence type="predicted"/>
<evidence type="ECO:0000313" key="2">
    <source>
        <dbReference type="Proteomes" id="UP001634747"/>
    </source>
</evidence>